<dbReference type="OrthoDB" id="4739604at2"/>
<dbReference type="EMBL" id="LQPJ01000105">
    <property type="protein sequence ID" value="ORW23945.1"/>
    <property type="molecule type" value="Genomic_DNA"/>
</dbReference>
<dbReference type="SUPFAM" id="SSF74650">
    <property type="entry name" value="Galactose mutarotase-like"/>
    <property type="match status" value="1"/>
</dbReference>
<evidence type="ECO:0000256" key="1">
    <source>
        <dbReference type="SAM" id="MobiDB-lite"/>
    </source>
</evidence>
<dbReference type="InterPro" id="IPR011013">
    <property type="entry name" value="Gal_mutarotase_sf_dom"/>
</dbReference>
<proteinExistence type="predicted"/>
<dbReference type="GO" id="GO:0030246">
    <property type="term" value="F:carbohydrate binding"/>
    <property type="evidence" value="ECO:0007669"/>
    <property type="project" value="InterPro"/>
</dbReference>
<keyword evidence="3" id="KW-1185">Reference proteome</keyword>
<dbReference type="GO" id="GO:0005975">
    <property type="term" value="P:carbohydrate metabolic process"/>
    <property type="evidence" value="ECO:0007669"/>
    <property type="project" value="InterPro"/>
</dbReference>
<dbReference type="Proteomes" id="UP000193529">
    <property type="component" value="Unassembled WGS sequence"/>
</dbReference>
<dbReference type="AlphaFoldDB" id="A0A1X1ZKX9"/>
<reference evidence="2 3" key="1">
    <citation type="submission" date="2016-01" db="EMBL/GenBank/DDBJ databases">
        <title>The new phylogeny of the genus Mycobacterium.</title>
        <authorList>
            <person name="Tarcisio F."/>
            <person name="Conor M."/>
            <person name="Antonella G."/>
            <person name="Elisabetta G."/>
            <person name="Giulia F.S."/>
            <person name="Sara T."/>
            <person name="Anna F."/>
            <person name="Clotilde B."/>
            <person name="Roberto B."/>
            <person name="Veronica D.S."/>
            <person name="Fabio R."/>
            <person name="Monica P."/>
            <person name="Olivier J."/>
            <person name="Enrico T."/>
            <person name="Nicola S."/>
        </authorList>
    </citation>
    <scope>NUCLEOTIDE SEQUENCE [LARGE SCALE GENOMIC DNA]</scope>
    <source>
        <strain evidence="2 3">DSM 44572</strain>
    </source>
</reference>
<dbReference type="CDD" id="cd01081">
    <property type="entry name" value="Aldose_epim"/>
    <property type="match status" value="1"/>
</dbReference>
<comment type="caution">
    <text evidence="2">The sequence shown here is derived from an EMBL/GenBank/DDBJ whole genome shotgun (WGS) entry which is preliminary data.</text>
</comment>
<name>A0A1X1ZKX9_9MYCO</name>
<dbReference type="Pfam" id="PF01263">
    <property type="entry name" value="Aldose_epim"/>
    <property type="match status" value="1"/>
</dbReference>
<dbReference type="InterPro" id="IPR014718">
    <property type="entry name" value="GH-type_carb-bd"/>
</dbReference>
<feature type="region of interest" description="Disordered" evidence="1">
    <location>
        <begin position="193"/>
        <end position="215"/>
    </location>
</feature>
<dbReference type="Gene3D" id="2.70.98.10">
    <property type="match status" value="1"/>
</dbReference>
<dbReference type="InterPro" id="IPR008183">
    <property type="entry name" value="Aldose_1/G6P_1-epimerase"/>
</dbReference>
<organism evidence="2 3">
    <name type="scientific">Mycobacterium palustre</name>
    <dbReference type="NCBI Taxonomy" id="153971"/>
    <lineage>
        <taxon>Bacteria</taxon>
        <taxon>Bacillati</taxon>
        <taxon>Actinomycetota</taxon>
        <taxon>Actinomycetes</taxon>
        <taxon>Mycobacteriales</taxon>
        <taxon>Mycobacteriaceae</taxon>
        <taxon>Mycobacterium</taxon>
        <taxon>Mycobacterium simiae complex</taxon>
    </lineage>
</organism>
<gene>
    <name evidence="2" type="ORF">AWC19_10395</name>
</gene>
<evidence type="ECO:0000313" key="2">
    <source>
        <dbReference type="EMBL" id="ORW23945.1"/>
    </source>
</evidence>
<feature type="compositionally biased region" description="Basic and acidic residues" evidence="1">
    <location>
        <begin position="202"/>
        <end position="214"/>
    </location>
</feature>
<evidence type="ECO:0000313" key="3">
    <source>
        <dbReference type="Proteomes" id="UP000193529"/>
    </source>
</evidence>
<sequence length="304" mass="32475">MRVVTLTDPSSPVAARFVPEAGMIGTSLTDSGAELLGQRRGLDAYLTAAKTMGIPILHPWANRLGATSYPAEGVTVTLTPGENGVRADPNGLPIHGTLAAYPGWKITAQSDNELSAEVDFGADPRLLAGFPYPHVLAVTARLAGRTLTVRATVTPTGDRAVPLCFGFHPYLRLPGVARGDWVIETPPLRHLRLDGHGLPTGESERRPAGRERLGDNAYDDAYDEVAEGAVFAVSGGDRRIEVRFERGYPATQIFAPVAEDPGQAAEKDVVCFEPMTAPTDALRRGGYRRARPGEPATAVFSIRV</sequence>
<dbReference type="RefSeq" id="WP_085078843.1">
    <property type="nucleotide sequence ID" value="NZ_JACKRZ010000051.1"/>
</dbReference>
<accession>A0A1X1ZKX9</accession>
<dbReference type="STRING" id="153971.AWC19_10395"/>
<protein>
    <submittedName>
        <fullName evidence="2">Aldose epimerase</fullName>
    </submittedName>
</protein>
<dbReference type="GO" id="GO:0016853">
    <property type="term" value="F:isomerase activity"/>
    <property type="evidence" value="ECO:0007669"/>
    <property type="project" value="InterPro"/>
</dbReference>